<dbReference type="Proteomes" id="UP000315724">
    <property type="component" value="Chromosome"/>
</dbReference>
<keyword evidence="2" id="KW-1185">Reference proteome</keyword>
<dbReference type="AlphaFoldDB" id="A0A517QL84"/>
<sequence length="94" mass="11272">MKPLNAPHKIDHDFRLYVPYPEGWKAHIKQGWEKQYCYAKNEGEDFFHLILNGEIFLVHGDEKYCLNCAMKQGILTSERLHWQNKRPDENRTKL</sequence>
<organism evidence="1 2">
    <name type="scientific">Thalassoglobus polymorphus</name>
    <dbReference type="NCBI Taxonomy" id="2527994"/>
    <lineage>
        <taxon>Bacteria</taxon>
        <taxon>Pseudomonadati</taxon>
        <taxon>Planctomycetota</taxon>
        <taxon>Planctomycetia</taxon>
        <taxon>Planctomycetales</taxon>
        <taxon>Planctomycetaceae</taxon>
        <taxon>Thalassoglobus</taxon>
    </lineage>
</organism>
<dbReference type="EMBL" id="CP036267">
    <property type="protein sequence ID" value="QDT32402.1"/>
    <property type="molecule type" value="Genomic_DNA"/>
</dbReference>
<protein>
    <submittedName>
        <fullName evidence="1">Uncharacterized protein</fullName>
    </submittedName>
</protein>
<name>A0A517QL84_9PLAN</name>
<dbReference type="OrthoDB" id="214926at2"/>
<gene>
    <name evidence="1" type="ORF">Mal48_16480</name>
</gene>
<dbReference type="KEGG" id="tpol:Mal48_16480"/>
<evidence type="ECO:0000313" key="2">
    <source>
        <dbReference type="Proteomes" id="UP000315724"/>
    </source>
</evidence>
<reference evidence="1 2" key="1">
    <citation type="submission" date="2019-02" db="EMBL/GenBank/DDBJ databases">
        <title>Deep-cultivation of Planctomycetes and their phenomic and genomic characterization uncovers novel biology.</title>
        <authorList>
            <person name="Wiegand S."/>
            <person name="Jogler M."/>
            <person name="Boedeker C."/>
            <person name="Pinto D."/>
            <person name="Vollmers J."/>
            <person name="Rivas-Marin E."/>
            <person name="Kohn T."/>
            <person name="Peeters S.H."/>
            <person name="Heuer A."/>
            <person name="Rast P."/>
            <person name="Oberbeckmann S."/>
            <person name="Bunk B."/>
            <person name="Jeske O."/>
            <person name="Meyerdierks A."/>
            <person name="Storesund J.E."/>
            <person name="Kallscheuer N."/>
            <person name="Luecker S."/>
            <person name="Lage O.M."/>
            <person name="Pohl T."/>
            <person name="Merkel B.J."/>
            <person name="Hornburger P."/>
            <person name="Mueller R.-W."/>
            <person name="Bruemmer F."/>
            <person name="Labrenz M."/>
            <person name="Spormann A.M."/>
            <person name="Op den Camp H."/>
            <person name="Overmann J."/>
            <person name="Amann R."/>
            <person name="Jetten M.S.M."/>
            <person name="Mascher T."/>
            <person name="Medema M.H."/>
            <person name="Devos D.P."/>
            <person name="Kaster A.-K."/>
            <person name="Ovreas L."/>
            <person name="Rohde M."/>
            <person name="Galperin M.Y."/>
            <person name="Jogler C."/>
        </authorList>
    </citation>
    <scope>NUCLEOTIDE SEQUENCE [LARGE SCALE GENOMIC DNA]</scope>
    <source>
        <strain evidence="1 2">Mal48</strain>
    </source>
</reference>
<proteinExistence type="predicted"/>
<dbReference type="RefSeq" id="WP_145197627.1">
    <property type="nucleotide sequence ID" value="NZ_CP036267.1"/>
</dbReference>
<evidence type="ECO:0000313" key="1">
    <source>
        <dbReference type="EMBL" id="QDT32402.1"/>
    </source>
</evidence>
<accession>A0A517QL84</accession>